<organism evidence="2 3">
    <name type="scientific">Acidovorax ebreus (strain TPSY)</name>
    <name type="common">Diaphorobacter sp. (strain TPSY)</name>
    <dbReference type="NCBI Taxonomy" id="535289"/>
    <lineage>
        <taxon>Bacteria</taxon>
        <taxon>Pseudomonadati</taxon>
        <taxon>Pseudomonadota</taxon>
        <taxon>Betaproteobacteria</taxon>
        <taxon>Burkholderiales</taxon>
        <taxon>Comamonadaceae</taxon>
        <taxon>Diaphorobacter</taxon>
    </lineage>
</organism>
<evidence type="ECO:0000256" key="1">
    <source>
        <dbReference type="SAM" id="Phobius"/>
    </source>
</evidence>
<proteinExistence type="predicted"/>
<keyword evidence="1" id="KW-0812">Transmembrane</keyword>
<protein>
    <submittedName>
        <fullName evidence="2">Uncharacterized protein</fullName>
    </submittedName>
</protein>
<accession>A0A9J9UA69</accession>
<dbReference type="EMBL" id="CP001392">
    <property type="protein sequence ID" value="ACM32323.1"/>
    <property type="molecule type" value="Genomic_DNA"/>
</dbReference>
<sequence length="80" mass="9128">MNYQQLEQVAMRAMIFEAVVGLIILILLFWATYWVIKAGVRDGIREAGGNRRTHERPPAPAGYRWALVKETVDAQDLRAD</sequence>
<evidence type="ECO:0000313" key="3">
    <source>
        <dbReference type="Proteomes" id="UP000000450"/>
    </source>
</evidence>
<reference evidence="2 3" key="1">
    <citation type="journal article" date="2010" name="J. Bacteriol.">
        <title>Completed genome sequence of the anaerobic iron-oxidizing bacterium Acidovorax ebreus strain TPSY.</title>
        <authorList>
            <person name="Byrne-Bailey K.G."/>
            <person name="Weber K.A."/>
            <person name="Chair A.H."/>
            <person name="Bose S."/>
            <person name="Knox T."/>
            <person name="Spanbauer T.L."/>
            <person name="Chertkov O."/>
            <person name="Coates J.D."/>
        </authorList>
    </citation>
    <scope>NUCLEOTIDE SEQUENCE [LARGE SCALE GENOMIC DNA]</scope>
    <source>
        <strain evidence="2 3">TPSY</strain>
    </source>
</reference>
<name>A0A9J9UA69_ACIET</name>
<keyword evidence="1" id="KW-1133">Transmembrane helix</keyword>
<keyword evidence="1" id="KW-0472">Membrane</keyword>
<dbReference type="KEGG" id="dia:Dtpsy_0845"/>
<dbReference type="RefSeq" id="WP_012655815.1">
    <property type="nucleotide sequence ID" value="NC_011992.1"/>
</dbReference>
<gene>
    <name evidence="2" type="ordered locus">Dtpsy_0845</name>
</gene>
<feature type="transmembrane region" description="Helical" evidence="1">
    <location>
        <begin position="15"/>
        <end position="36"/>
    </location>
</feature>
<evidence type="ECO:0000313" key="2">
    <source>
        <dbReference type="EMBL" id="ACM32323.1"/>
    </source>
</evidence>
<keyword evidence="3" id="KW-1185">Reference proteome</keyword>
<dbReference type="Proteomes" id="UP000000450">
    <property type="component" value="Chromosome"/>
</dbReference>
<dbReference type="AlphaFoldDB" id="A0A9J9UA69"/>